<dbReference type="PANTHER" id="PTHR43861">
    <property type="entry name" value="TRANS-ACONITATE 2-METHYLTRANSFERASE-RELATED"/>
    <property type="match status" value="1"/>
</dbReference>
<name>A0ABU7XL89_9HYPH</name>
<dbReference type="SUPFAM" id="SSF53335">
    <property type="entry name" value="S-adenosyl-L-methionine-dependent methyltransferases"/>
    <property type="match status" value="1"/>
</dbReference>
<reference evidence="1 2" key="1">
    <citation type="submission" date="2024-02" db="EMBL/GenBank/DDBJ databases">
        <authorList>
            <person name="Grouzdev D."/>
        </authorList>
    </citation>
    <scope>NUCLEOTIDE SEQUENCE [LARGE SCALE GENOMIC DNA]</scope>
    <source>
        <strain evidence="1 2">9N</strain>
    </source>
</reference>
<gene>
    <name evidence="1" type="ORF">V3H18_15505</name>
</gene>
<evidence type="ECO:0000313" key="2">
    <source>
        <dbReference type="Proteomes" id="UP001350748"/>
    </source>
</evidence>
<dbReference type="Pfam" id="PF13489">
    <property type="entry name" value="Methyltransf_23"/>
    <property type="match status" value="1"/>
</dbReference>
<dbReference type="InterPro" id="IPR029063">
    <property type="entry name" value="SAM-dependent_MTases_sf"/>
</dbReference>
<dbReference type="EMBL" id="JAZHYN010000068">
    <property type="protein sequence ID" value="MEF3367940.1"/>
    <property type="molecule type" value="Genomic_DNA"/>
</dbReference>
<protein>
    <submittedName>
        <fullName evidence="1">Class I SAM-dependent methyltransferase</fullName>
        <ecNumber evidence="1">2.1.1.-</ecNumber>
    </submittedName>
</protein>
<keyword evidence="2" id="KW-1185">Reference proteome</keyword>
<accession>A0ABU7XL89</accession>
<keyword evidence="1" id="KW-0808">Transferase</keyword>
<keyword evidence="1" id="KW-0489">Methyltransferase</keyword>
<evidence type="ECO:0000313" key="1">
    <source>
        <dbReference type="EMBL" id="MEF3367940.1"/>
    </source>
</evidence>
<proteinExistence type="predicted"/>
<dbReference type="GO" id="GO:0032259">
    <property type="term" value="P:methylation"/>
    <property type="evidence" value="ECO:0007669"/>
    <property type="project" value="UniProtKB-KW"/>
</dbReference>
<dbReference type="EC" id="2.1.1.-" evidence="1"/>
<dbReference type="GO" id="GO:0008168">
    <property type="term" value="F:methyltransferase activity"/>
    <property type="evidence" value="ECO:0007669"/>
    <property type="project" value="UniProtKB-KW"/>
</dbReference>
<dbReference type="Gene3D" id="3.40.50.150">
    <property type="entry name" value="Vaccinia Virus protein VP39"/>
    <property type="match status" value="1"/>
</dbReference>
<dbReference type="CDD" id="cd02440">
    <property type="entry name" value="AdoMet_MTases"/>
    <property type="match status" value="1"/>
</dbReference>
<comment type="caution">
    <text evidence="1">The sequence shown here is derived from an EMBL/GenBank/DDBJ whole genome shotgun (WGS) entry which is preliminary data.</text>
</comment>
<organism evidence="1 2">
    <name type="scientific">Methylocystis borbori</name>
    <dbReference type="NCBI Taxonomy" id="3118750"/>
    <lineage>
        <taxon>Bacteria</taxon>
        <taxon>Pseudomonadati</taxon>
        <taxon>Pseudomonadota</taxon>
        <taxon>Alphaproteobacteria</taxon>
        <taxon>Hyphomicrobiales</taxon>
        <taxon>Methylocystaceae</taxon>
        <taxon>Methylocystis</taxon>
    </lineage>
</organism>
<dbReference type="RefSeq" id="WP_332082971.1">
    <property type="nucleotide sequence ID" value="NZ_JAZHYN010000068.1"/>
</dbReference>
<sequence length="233" mass="26326">MARWVSDAAFHSLRKQAMLDPLDDFRFQRGIDLLTNAGAVLDADVTWLDLGCHQGQFLKKLIAQYSVRGIGSDDWNAAQKSAADSHWEYFQADLDRELPWPEPGVDVISALEVLEHMIDTDGFLRRIFDKLKPDGWLLLSTPNINCLRNRVMVPLGVYPTGLEYRNQIHHVRLYNAPALRGHLIEHGFDDVRIIGVSFLPLSSPVGVSALSMHLADRLPEWCNNIIAVARKPH</sequence>
<dbReference type="Proteomes" id="UP001350748">
    <property type="component" value="Unassembled WGS sequence"/>
</dbReference>